<evidence type="ECO:0000313" key="3">
    <source>
        <dbReference type="Proteomes" id="UP001149079"/>
    </source>
</evidence>
<evidence type="ECO:0000256" key="1">
    <source>
        <dbReference type="SAM" id="MobiDB-lite"/>
    </source>
</evidence>
<proteinExistence type="predicted"/>
<name>A0A9W9HG30_9EURO</name>
<sequence>MPEFGWFPRKSFAPGSKFSFQNPQSITCTIEDKVSQHTRRRRVAPQSGESGFKPSSAEATFHVRLDSNGQIAFMRVHMQVPHPGTEYDDIEDRRLQARPCPHPEVQALMDFHNSNASMTPALLGIKEESQGSDGCVPGGYIVFIVFEKVPGVRLADDQSAPYPGFPLHTFFRRFDRKERDEIREQFDKADQELARIDWLHDEPWADHLVWDSDTSKLYFIDFRKAHPACWLGRPQDVVLGANVALATDITPKQYNWELFGLAIRPGNSKDEGNLSKWKL</sequence>
<dbReference type="Proteomes" id="UP001149079">
    <property type="component" value="Unassembled WGS sequence"/>
</dbReference>
<dbReference type="OrthoDB" id="4207132at2759"/>
<reference evidence="2" key="1">
    <citation type="submission" date="2022-11" db="EMBL/GenBank/DDBJ databases">
        <authorList>
            <person name="Petersen C."/>
        </authorList>
    </citation>
    <scope>NUCLEOTIDE SEQUENCE</scope>
    <source>
        <strain evidence="2">IBT 22155</strain>
    </source>
</reference>
<organism evidence="2 3">
    <name type="scientific">Penicillium bovifimosum</name>
    <dbReference type="NCBI Taxonomy" id="126998"/>
    <lineage>
        <taxon>Eukaryota</taxon>
        <taxon>Fungi</taxon>
        <taxon>Dikarya</taxon>
        <taxon>Ascomycota</taxon>
        <taxon>Pezizomycotina</taxon>
        <taxon>Eurotiomycetes</taxon>
        <taxon>Eurotiomycetidae</taxon>
        <taxon>Eurotiales</taxon>
        <taxon>Aspergillaceae</taxon>
        <taxon>Penicillium</taxon>
    </lineage>
</organism>
<protein>
    <submittedName>
        <fullName evidence="2">Uncharacterized protein</fullName>
    </submittedName>
</protein>
<dbReference type="InterPro" id="IPR011009">
    <property type="entry name" value="Kinase-like_dom_sf"/>
</dbReference>
<dbReference type="AlphaFoldDB" id="A0A9W9HG30"/>
<feature type="region of interest" description="Disordered" evidence="1">
    <location>
        <begin position="33"/>
        <end position="56"/>
    </location>
</feature>
<reference evidence="2" key="2">
    <citation type="journal article" date="2023" name="IMA Fungus">
        <title>Comparative genomic study of the Penicillium genus elucidates a diverse pangenome and 15 lateral gene transfer events.</title>
        <authorList>
            <person name="Petersen C."/>
            <person name="Sorensen T."/>
            <person name="Nielsen M.R."/>
            <person name="Sondergaard T.E."/>
            <person name="Sorensen J.L."/>
            <person name="Fitzpatrick D.A."/>
            <person name="Frisvad J.C."/>
            <person name="Nielsen K.L."/>
        </authorList>
    </citation>
    <scope>NUCLEOTIDE SEQUENCE</scope>
    <source>
        <strain evidence="2">IBT 22155</strain>
    </source>
</reference>
<evidence type="ECO:0000313" key="2">
    <source>
        <dbReference type="EMBL" id="KAJ5146474.1"/>
    </source>
</evidence>
<gene>
    <name evidence="2" type="ORF">N7515_001038</name>
</gene>
<dbReference type="SUPFAM" id="SSF56112">
    <property type="entry name" value="Protein kinase-like (PK-like)"/>
    <property type="match status" value="1"/>
</dbReference>
<comment type="caution">
    <text evidence="2">The sequence shown here is derived from an EMBL/GenBank/DDBJ whole genome shotgun (WGS) entry which is preliminary data.</text>
</comment>
<dbReference type="EMBL" id="JAPQKL010000001">
    <property type="protein sequence ID" value="KAJ5146474.1"/>
    <property type="molecule type" value="Genomic_DNA"/>
</dbReference>
<keyword evidence="3" id="KW-1185">Reference proteome</keyword>
<dbReference type="GeneID" id="81400952"/>
<dbReference type="RefSeq" id="XP_056526948.1">
    <property type="nucleotide sequence ID" value="XM_056661782.1"/>
</dbReference>
<accession>A0A9W9HG30</accession>